<protein>
    <submittedName>
        <fullName evidence="1">Uncharacterized protein</fullName>
    </submittedName>
</protein>
<reference evidence="1 2" key="1">
    <citation type="submission" date="2018-06" db="EMBL/GenBank/DDBJ databases">
        <authorList>
            <consortium name="Pathogen Informatics"/>
            <person name="Doyle S."/>
        </authorList>
    </citation>
    <scope>NUCLEOTIDE SEQUENCE [LARGE SCALE GENOMIC DNA]</scope>
    <source>
        <strain evidence="1 2">NCTC8258</strain>
    </source>
</reference>
<accession>A0A379WGB7</accession>
<gene>
    <name evidence="1" type="ORF">NCTC8258_05651</name>
</gene>
<organism evidence="1 2">
    <name type="scientific">Salmonella enterica I</name>
    <dbReference type="NCBI Taxonomy" id="59201"/>
    <lineage>
        <taxon>Bacteria</taxon>
        <taxon>Pseudomonadati</taxon>
        <taxon>Pseudomonadota</taxon>
        <taxon>Gammaproteobacteria</taxon>
        <taxon>Enterobacterales</taxon>
        <taxon>Enterobacteriaceae</taxon>
        <taxon>Salmonella</taxon>
    </lineage>
</organism>
<sequence>MNAAPGMDGSGLCAGNGVEQHMSTLEMSHPLGGFGTSTLLIATVSRYHAVNSGILPGHV</sequence>
<dbReference type="Proteomes" id="UP000255509">
    <property type="component" value="Unassembled WGS sequence"/>
</dbReference>
<dbReference type="EMBL" id="UGXS01000004">
    <property type="protein sequence ID" value="SUH17843.1"/>
    <property type="molecule type" value="Genomic_DNA"/>
</dbReference>
<evidence type="ECO:0000313" key="2">
    <source>
        <dbReference type="Proteomes" id="UP000255509"/>
    </source>
</evidence>
<proteinExistence type="predicted"/>
<dbReference type="AlphaFoldDB" id="A0A379WGB7"/>
<name>A0A379WGB7_SALET</name>
<evidence type="ECO:0000313" key="1">
    <source>
        <dbReference type="EMBL" id="SUH17843.1"/>
    </source>
</evidence>